<accession>A0A1Y1I706</accession>
<keyword evidence="2" id="KW-0677">Repeat</keyword>
<dbReference type="EMBL" id="DF237230">
    <property type="protein sequence ID" value="GAQ86303.1"/>
    <property type="molecule type" value="Genomic_DNA"/>
</dbReference>
<feature type="repeat" description="PPR" evidence="3">
    <location>
        <begin position="596"/>
        <end position="630"/>
    </location>
</feature>
<comment type="similarity">
    <text evidence="1">Belongs to the PPR family. P subfamily.</text>
</comment>
<feature type="compositionally biased region" description="Polar residues" evidence="4">
    <location>
        <begin position="176"/>
        <end position="186"/>
    </location>
</feature>
<feature type="repeat" description="PPR" evidence="3">
    <location>
        <begin position="666"/>
        <end position="700"/>
    </location>
</feature>
<organism evidence="6 7">
    <name type="scientific">Klebsormidium nitens</name>
    <name type="common">Green alga</name>
    <name type="synonym">Ulothrix nitens</name>
    <dbReference type="NCBI Taxonomy" id="105231"/>
    <lineage>
        <taxon>Eukaryota</taxon>
        <taxon>Viridiplantae</taxon>
        <taxon>Streptophyta</taxon>
        <taxon>Klebsormidiophyceae</taxon>
        <taxon>Klebsormidiales</taxon>
        <taxon>Klebsormidiaceae</taxon>
        <taxon>Klebsormidium</taxon>
    </lineage>
</organism>
<dbReference type="InterPro" id="IPR033443">
    <property type="entry name" value="PROP1-like_PPR_dom"/>
</dbReference>
<reference evidence="6 7" key="1">
    <citation type="journal article" date="2014" name="Nat. Commun.">
        <title>Klebsormidium flaccidum genome reveals primary factors for plant terrestrial adaptation.</title>
        <authorList>
            <person name="Hori K."/>
            <person name="Maruyama F."/>
            <person name="Fujisawa T."/>
            <person name="Togashi T."/>
            <person name="Yamamoto N."/>
            <person name="Seo M."/>
            <person name="Sato S."/>
            <person name="Yamada T."/>
            <person name="Mori H."/>
            <person name="Tajima N."/>
            <person name="Moriyama T."/>
            <person name="Ikeuchi M."/>
            <person name="Watanabe M."/>
            <person name="Wada H."/>
            <person name="Kobayashi K."/>
            <person name="Saito M."/>
            <person name="Masuda T."/>
            <person name="Sasaki-Sekimoto Y."/>
            <person name="Mashiguchi K."/>
            <person name="Awai K."/>
            <person name="Shimojima M."/>
            <person name="Masuda S."/>
            <person name="Iwai M."/>
            <person name="Nobusawa T."/>
            <person name="Narise T."/>
            <person name="Kondo S."/>
            <person name="Saito H."/>
            <person name="Sato R."/>
            <person name="Murakawa M."/>
            <person name="Ihara Y."/>
            <person name="Oshima-Yamada Y."/>
            <person name="Ohtaka K."/>
            <person name="Satoh M."/>
            <person name="Sonobe K."/>
            <person name="Ishii M."/>
            <person name="Ohtani R."/>
            <person name="Kanamori-Sato M."/>
            <person name="Honoki R."/>
            <person name="Miyazaki D."/>
            <person name="Mochizuki H."/>
            <person name="Umetsu J."/>
            <person name="Higashi K."/>
            <person name="Shibata D."/>
            <person name="Kamiya Y."/>
            <person name="Sato N."/>
            <person name="Nakamura Y."/>
            <person name="Tabata S."/>
            <person name="Ida S."/>
            <person name="Kurokawa K."/>
            <person name="Ohta H."/>
        </authorList>
    </citation>
    <scope>NUCLEOTIDE SEQUENCE [LARGE SCALE GENOMIC DNA]</scope>
    <source>
        <strain evidence="6 7">NIES-2285</strain>
    </source>
</reference>
<dbReference type="Pfam" id="PF13812">
    <property type="entry name" value="PPR_3"/>
    <property type="match status" value="1"/>
</dbReference>
<feature type="domain" description="PROP1-like PPR" evidence="5">
    <location>
        <begin position="397"/>
        <end position="541"/>
    </location>
</feature>
<dbReference type="InterPro" id="IPR011990">
    <property type="entry name" value="TPR-like_helical_dom_sf"/>
</dbReference>
<feature type="region of interest" description="Disordered" evidence="4">
    <location>
        <begin position="142"/>
        <end position="232"/>
    </location>
</feature>
<dbReference type="STRING" id="105231.A0A1Y1I706"/>
<evidence type="ECO:0000256" key="1">
    <source>
        <dbReference type="ARBA" id="ARBA00007626"/>
    </source>
</evidence>
<proteinExistence type="inferred from homology"/>
<keyword evidence="7" id="KW-1185">Reference proteome</keyword>
<dbReference type="PANTHER" id="PTHR47447">
    <property type="entry name" value="OS03G0856100 PROTEIN"/>
    <property type="match status" value="1"/>
</dbReference>
<dbReference type="NCBIfam" id="TIGR00756">
    <property type="entry name" value="PPR"/>
    <property type="match status" value="5"/>
</dbReference>
<dbReference type="OMA" id="GHEICLA"/>
<dbReference type="InterPro" id="IPR002885">
    <property type="entry name" value="PPR_rpt"/>
</dbReference>
<evidence type="ECO:0000259" key="5">
    <source>
        <dbReference type="Pfam" id="PF17177"/>
    </source>
</evidence>
<dbReference type="Pfam" id="PF17177">
    <property type="entry name" value="PPR_long"/>
    <property type="match status" value="1"/>
</dbReference>
<name>A0A1Y1I706_KLENI</name>
<feature type="repeat" description="PPR" evidence="3">
    <location>
        <begin position="631"/>
        <end position="665"/>
    </location>
</feature>
<dbReference type="AlphaFoldDB" id="A0A1Y1I706"/>
<dbReference type="PANTHER" id="PTHR47447:SF17">
    <property type="entry name" value="OS12G0638900 PROTEIN"/>
    <property type="match status" value="1"/>
</dbReference>
<dbReference type="Gene3D" id="1.25.40.10">
    <property type="entry name" value="Tetratricopeptide repeat domain"/>
    <property type="match status" value="3"/>
</dbReference>
<feature type="repeat" description="PPR" evidence="3">
    <location>
        <begin position="419"/>
        <end position="453"/>
    </location>
</feature>
<sequence length="1016" mass="109335">MSSILMNAAPGSFSRQQSFKLPPMGGAAFIPAHPSSLGAGGTVHSLQSSKTKNHANPIQRGGGEKTTYPAHHQAKPSGVNQWGAGVDVANERRRTSLDLLHPRGSASANVQVPHKQHPRNSLEVSLAKDGLDLDILDMLPSSLGLGGSSEDEEEDRRQTGRDPWNRVRGDQFPPAVSSTGFWQDESSATEHPRRNVTNQRPALERAYGVPEVRSSDGASTSYEGRNSSDFSDSFTVESLRQTARGFADLTRGFADLSSDSSVTGFEEGGFQGGALAQEEYRRGFRRKTSGGGGTTEWGGQVSHVLAMLKKGASVRVALGGGVDRKLNVREWNKVIQTAGMTRGWKDAWAVFTLMKAAYLEGVDCRPDERTYTTVITILGGKKVEEIEEMDDIAQQERTARTALAIQLFEEIAESGLEQDQFAYNALMGVLSNAGDHARARALLQRMRHSSAPPDLITYGKVTDACVRGGVPLGEVLQLFDEMQTVDRLKPDMDRFHELVAALCDQKMVAGAQKVLHDMRAAGAVPLRKTYLALLELYAREGLWREAETLRKDMVAAGLDPNGKDYECLIEAYVTGGRLSEGLATLRQLAVCGARGSTRAYTVLIEAFGAAGKPDEAGRVFSDMLNARTRPTVAAFTALLEAYGRNGKQLEAESTFQKMEKRNMEPTPRAWAALIGAYGRGGWFKKAKDTFAEMRRRGYQPGLIGYAALIESFGQGGFVREAAAALWEMRQVCKLEPDREVCTAVLSAVANSDGNWAAAGPLLRALGGAAEGDAKGAEGACGLALPAHSVLTSPEAGELVWAEVGRAVGGLAKLGREKAESWANALLDATWSLGLRKRAGRLVELARGFGLYGSALVVTPEEWALDVRGLSVGGAEAMLLMWLGEVVIEFRRPQAMLPYGLAVFTGAGQEVVSGNLSASGNGAVRRAVMAKLAGLGAPFVVSREDERRLVAAAGPMREWLSKDAVVKSLALRDVQIPVELLRMRNEEQVGLGEAKRGPKWTGPGWRGSGVPAMVPSF</sequence>
<gene>
    <name evidence="6" type="ORF">KFL_002810110</name>
</gene>
<feature type="compositionally biased region" description="Polar residues" evidence="4">
    <location>
        <begin position="216"/>
        <end position="232"/>
    </location>
</feature>
<evidence type="ECO:0000313" key="6">
    <source>
        <dbReference type="EMBL" id="GAQ86303.1"/>
    </source>
</evidence>
<feature type="compositionally biased region" description="Basic and acidic residues" evidence="4">
    <location>
        <begin position="155"/>
        <end position="169"/>
    </location>
</feature>
<dbReference type="Proteomes" id="UP000054558">
    <property type="component" value="Unassembled WGS sequence"/>
</dbReference>
<evidence type="ECO:0000256" key="2">
    <source>
        <dbReference type="ARBA" id="ARBA00022737"/>
    </source>
</evidence>
<dbReference type="OrthoDB" id="1851534at2759"/>
<dbReference type="PROSITE" id="PS51375">
    <property type="entry name" value="PPR"/>
    <property type="match status" value="5"/>
</dbReference>
<evidence type="ECO:0000256" key="4">
    <source>
        <dbReference type="SAM" id="MobiDB-lite"/>
    </source>
</evidence>
<evidence type="ECO:0000256" key="3">
    <source>
        <dbReference type="PROSITE-ProRule" id="PRU00708"/>
    </source>
</evidence>
<evidence type="ECO:0000313" key="7">
    <source>
        <dbReference type="Proteomes" id="UP000054558"/>
    </source>
</evidence>
<feature type="repeat" description="PPR" evidence="3">
    <location>
        <begin position="526"/>
        <end position="560"/>
    </location>
</feature>
<protein>
    <submittedName>
        <fullName evidence="6">Putative Pentatricopeptide repeat domain containing protein</fullName>
    </submittedName>
</protein>